<evidence type="ECO:0000313" key="3">
    <source>
        <dbReference type="EMBL" id="MBO2444435.1"/>
    </source>
</evidence>
<keyword evidence="4" id="KW-1185">Reference proteome</keyword>
<dbReference type="RefSeq" id="WP_208272858.1">
    <property type="nucleotide sequence ID" value="NZ_BAAAGM010000019.1"/>
</dbReference>
<sequence length="125" mass="13257">MTPPRRPDPPPMRTNDVRVALAGTVAWAVALVVLLVAGTPSGDHWWLWVCVTGIVTGLFGVWYIPRLQAGRERLEAARAARREAAVEDAVLPADGAPEGPGATRQDAVAEASETSETSETSEADV</sequence>
<feature type="transmembrane region" description="Helical" evidence="2">
    <location>
        <begin position="20"/>
        <end position="39"/>
    </location>
</feature>
<keyword evidence="2" id="KW-0472">Membrane</keyword>
<keyword evidence="2" id="KW-1133">Transmembrane helix</keyword>
<reference evidence="3 4" key="1">
    <citation type="submission" date="2021-03" db="EMBL/GenBank/DDBJ databases">
        <authorList>
            <person name="Kanchanasin P."/>
            <person name="Saeng-In P."/>
            <person name="Phongsopitanun W."/>
            <person name="Yuki M."/>
            <person name="Kudo T."/>
            <person name="Ohkuma M."/>
            <person name="Tanasupawat S."/>
        </authorList>
    </citation>
    <scope>NUCLEOTIDE SEQUENCE [LARGE SCALE GENOMIC DNA]</scope>
    <source>
        <strain evidence="3 4">L46</strain>
    </source>
</reference>
<dbReference type="EMBL" id="JAGEOK010000046">
    <property type="protein sequence ID" value="MBO2444435.1"/>
    <property type="molecule type" value="Genomic_DNA"/>
</dbReference>
<feature type="compositionally biased region" description="Low complexity" evidence="1">
    <location>
        <begin position="109"/>
        <end position="118"/>
    </location>
</feature>
<evidence type="ECO:0000256" key="1">
    <source>
        <dbReference type="SAM" id="MobiDB-lite"/>
    </source>
</evidence>
<comment type="caution">
    <text evidence="3">The sequence shown here is derived from an EMBL/GenBank/DDBJ whole genome shotgun (WGS) entry which is preliminary data.</text>
</comment>
<feature type="transmembrane region" description="Helical" evidence="2">
    <location>
        <begin position="45"/>
        <end position="64"/>
    </location>
</feature>
<dbReference type="InterPro" id="IPR019681">
    <property type="entry name" value="DUF2530"/>
</dbReference>
<proteinExistence type="predicted"/>
<evidence type="ECO:0000313" key="4">
    <source>
        <dbReference type="Proteomes" id="UP000666915"/>
    </source>
</evidence>
<accession>A0ABS3RDX4</accession>
<organism evidence="3 4">
    <name type="scientific">Actinomadura nitritigenes</name>
    <dbReference type="NCBI Taxonomy" id="134602"/>
    <lineage>
        <taxon>Bacteria</taxon>
        <taxon>Bacillati</taxon>
        <taxon>Actinomycetota</taxon>
        <taxon>Actinomycetes</taxon>
        <taxon>Streptosporangiales</taxon>
        <taxon>Thermomonosporaceae</taxon>
        <taxon>Actinomadura</taxon>
    </lineage>
</organism>
<keyword evidence="2" id="KW-0812">Transmembrane</keyword>
<name>A0ABS3RDX4_9ACTN</name>
<feature type="region of interest" description="Disordered" evidence="1">
    <location>
        <begin position="88"/>
        <end position="125"/>
    </location>
</feature>
<evidence type="ECO:0000256" key="2">
    <source>
        <dbReference type="SAM" id="Phobius"/>
    </source>
</evidence>
<protein>
    <submittedName>
        <fullName evidence="3">DUF2530 domain-containing protein</fullName>
    </submittedName>
</protein>
<dbReference type="Pfam" id="PF10745">
    <property type="entry name" value="DUF2530"/>
    <property type="match status" value="1"/>
</dbReference>
<gene>
    <name evidence="3" type="ORF">J4557_43650</name>
</gene>
<dbReference type="Proteomes" id="UP000666915">
    <property type="component" value="Unassembled WGS sequence"/>
</dbReference>